<dbReference type="PANTHER" id="PTHR21064">
    <property type="entry name" value="AMINOGLYCOSIDE PHOSPHOTRANSFERASE DOMAIN-CONTAINING PROTEIN-RELATED"/>
    <property type="match status" value="1"/>
</dbReference>
<organism evidence="3 4">
    <name type="scientific">Promicromonospora aerolata</name>
    <dbReference type="NCBI Taxonomy" id="195749"/>
    <lineage>
        <taxon>Bacteria</taxon>
        <taxon>Bacillati</taxon>
        <taxon>Actinomycetota</taxon>
        <taxon>Actinomycetes</taxon>
        <taxon>Micrococcales</taxon>
        <taxon>Promicromonosporaceae</taxon>
        <taxon>Promicromonospora</taxon>
    </lineage>
</organism>
<evidence type="ECO:0000313" key="3">
    <source>
        <dbReference type="EMBL" id="MFD2024980.1"/>
    </source>
</evidence>
<dbReference type="Gene3D" id="3.90.1200.10">
    <property type="match status" value="1"/>
</dbReference>
<accession>A0ABW4V5Y1</accession>
<comment type="caution">
    <text evidence="3">The sequence shown here is derived from an EMBL/GenBank/DDBJ whole genome shotgun (WGS) entry which is preliminary data.</text>
</comment>
<protein>
    <submittedName>
        <fullName evidence="3">Phosphotransferase</fullName>
    </submittedName>
</protein>
<dbReference type="EMBL" id="JBHUHF010000001">
    <property type="protein sequence ID" value="MFD2024980.1"/>
    <property type="molecule type" value="Genomic_DNA"/>
</dbReference>
<evidence type="ECO:0000313" key="4">
    <source>
        <dbReference type="Proteomes" id="UP001597338"/>
    </source>
</evidence>
<feature type="domain" description="Aminoglycoside phosphotransferase" evidence="2">
    <location>
        <begin position="69"/>
        <end position="295"/>
    </location>
</feature>
<dbReference type="InterPro" id="IPR002575">
    <property type="entry name" value="Aminoglycoside_PTrfase"/>
</dbReference>
<sequence length="329" mass="35739">MTGLPRYGSGMLPLGLSMLWESVEPEAALKERFGFDDFAAVCGWVTKALDATWAITVTACPRMVISDQNAIFWAQSDRGDLVVKWSRARQRFSSLDASTRLLRSLAGRGIPVAAPLATSDGLDRVVLDGPSGELSVTVLPELSGEWLDVTDRAAVLSAGAALAELHRALGADTRTSAAEPVQGAAELARTIDDWLTNGDHRLAPEASRRLRGLLSEAPELDDVPQLVHNDFRAANILTRNSKVVGVLDLDEARVEHRVHDLAKASVYLGTRFTAWRPTSDAVRQALRVGYESVRPFSTAEARWFEILVVWQGLRAIPGEHDPAGWASAV</sequence>
<dbReference type="Proteomes" id="UP001597338">
    <property type="component" value="Unassembled WGS sequence"/>
</dbReference>
<name>A0ABW4V5Y1_9MICO</name>
<evidence type="ECO:0000259" key="2">
    <source>
        <dbReference type="Pfam" id="PF01636"/>
    </source>
</evidence>
<keyword evidence="4" id="KW-1185">Reference proteome</keyword>
<comment type="similarity">
    <text evidence="1">Belongs to the pseudomonas-type ThrB family.</text>
</comment>
<dbReference type="PANTHER" id="PTHR21064:SF6">
    <property type="entry name" value="AMINOGLYCOSIDE PHOSPHOTRANSFERASE DOMAIN-CONTAINING PROTEIN"/>
    <property type="match status" value="1"/>
</dbReference>
<dbReference type="InterPro" id="IPR050249">
    <property type="entry name" value="Pseudomonas-type_ThrB"/>
</dbReference>
<dbReference type="SUPFAM" id="SSF56112">
    <property type="entry name" value="Protein kinase-like (PK-like)"/>
    <property type="match status" value="1"/>
</dbReference>
<gene>
    <name evidence="3" type="ORF">ACFSL2_05600</name>
</gene>
<dbReference type="InterPro" id="IPR011009">
    <property type="entry name" value="Kinase-like_dom_sf"/>
</dbReference>
<reference evidence="4" key="1">
    <citation type="journal article" date="2019" name="Int. J. Syst. Evol. Microbiol.">
        <title>The Global Catalogue of Microorganisms (GCM) 10K type strain sequencing project: providing services to taxonomists for standard genome sequencing and annotation.</title>
        <authorList>
            <consortium name="The Broad Institute Genomics Platform"/>
            <consortium name="The Broad Institute Genome Sequencing Center for Infectious Disease"/>
            <person name="Wu L."/>
            <person name="Ma J."/>
        </authorList>
    </citation>
    <scope>NUCLEOTIDE SEQUENCE [LARGE SCALE GENOMIC DNA]</scope>
    <source>
        <strain evidence="4">CCM 7043</strain>
    </source>
</reference>
<proteinExistence type="inferred from homology"/>
<dbReference type="RefSeq" id="WP_377196899.1">
    <property type="nucleotide sequence ID" value="NZ_JBHUHF010000001.1"/>
</dbReference>
<dbReference type="Pfam" id="PF01636">
    <property type="entry name" value="APH"/>
    <property type="match status" value="1"/>
</dbReference>
<evidence type="ECO:0000256" key="1">
    <source>
        <dbReference type="ARBA" id="ARBA00038240"/>
    </source>
</evidence>